<proteinExistence type="inferred from homology"/>
<keyword evidence="11" id="KW-1185">Reference proteome</keyword>
<keyword evidence="1 9" id="KW-0813">Transport</keyword>
<feature type="transmembrane region" description="Helical" evidence="9">
    <location>
        <begin position="383"/>
        <end position="403"/>
    </location>
</feature>
<comment type="similarity">
    <text evidence="9">Belongs to the KdpA family.</text>
</comment>
<keyword evidence="8 9" id="KW-0472">Membrane</keyword>
<dbReference type="EMBL" id="BMIQ01000012">
    <property type="protein sequence ID" value="GGE23252.1"/>
    <property type="molecule type" value="Genomic_DNA"/>
</dbReference>
<keyword evidence="6 9" id="KW-1133">Transmembrane helix</keyword>
<reference evidence="10" key="2">
    <citation type="submission" date="2020-09" db="EMBL/GenBank/DDBJ databases">
        <authorList>
            <person name="Sun Q."/>
            <person name="Zhou Y."/>
        </authorList>
    </citation>
    <scope>NUCLEOTIDE SEQUENCE</scope>
    <source>
        <strain evidence="10">CGMCC 1.15367</strain>
    </source>
</reference>
<feature type="transmembrane region" description="Helical" evidence="9">
    <location>
        <begin position="531"/>
        <end position="554"/>
    </location>
</feature>
<comment type="caution">
    <text evidence="10">The sequence shown here is derived from an EMBL/GenBank/DDBJ whole genome shotgun (WGS) entry which is preliminary data.</text>
</comment>
<comment type="subunit">
    <text evidence="9">The system is composed of three essential subunits: KdpA, KdpB and KdpC.</text>
</comment>
<keyword evidence="5 9" id="KW-0630">Potassium</keyword>
<name>A0A917EDQ4_9HYPH</name>
<dbReference type="PIRSF" id="PIRSF001294">
    <property type="entry name" value="K_ATPaseA"/>
    <property type="match status" value="1"/>
</dbReference>
<reference evidence="10" key="1">
    <citation type="journal article" date="2014" name="Int. J. Syst. Evol. Microbiol.">
        <title>Complete genome sequence of Corynebacterium casei LMG S-19264T (=DSM 44701T), isolated from a smear-ripened cheese.</title>
        <authorList>
            <consortium name="US DOE Joint Genome Institute (JGI-PGF)"/>
            <person name="Walter F."/>
            <person name="Albersmeier A."/>
            <person name="Kalinowski J."/>
            <person name="Ruckert C."/>
        </authorList>
    </citation>
    <scope>NUCLEOTIDE SEQUENCE</scope>
    <source>
        <strain evidence="10">CGMCC 1.15367</strain>
    </source>
</reference>
<evidence type="ECO:0000256" key="5">
    <source>
        <dbReference type="ARBA" id="ARBA00022958"/>
    </source>
</evidence>
<feature type="transmembrane region" description="Helical" evidence="9">
    <location>
        <begin position="177"/>
        <end position="195"/>
    </location>
</feature>
<feature type="transmembrane region" description="Helical" evidence="9">
    <location>
        <begin position="137"/>
        <end position="156"/>
    </location>
</feature>
<feature type="transmembrane region" description="Helical" evidence="9">
    <location>
        <begin position="490"/>
        <end position="510"/>
    </location>
</feature>
<keyword evidence="7 9" id="KW-0406">Ion transport</keyword>
<dbReference type="PANTHER" id="PTHR30607">
    <property type="entry name" value="POTASSIUM-TRANSPORTING ATPASE A CHAIN"/>
    <property type="match status" value="1"/>
</dbReference>
<dbReference type="GO" id="GO:0030955">
    <property type="term" value="F:potassium ion binding"/>
    <property type="evidence" value="ECO:0007669"/>
    <property type="project" value="UniProtKB-UniRule"/>
</dbReference>
<comment type="subcellular location">
    <subcellularLocation>
        <location evidence="9">Cell membrane</location>
        <topology evidence="9">Multi-pass membrane protein</topology>
    </subcellularLocation>
</comment>
<evidence type="ECO:0000256" key="2">
    <source>
        <dbReference type="ARBA" id="ARBA00022475"/>
    </source>
</evidence>
<feature type="transmembrane region" description="Helical" evidence="9">
    <location>
        <begin position="63"/>
        <end position="85"/>
    </location>
</feature>
<evidence type="ECO:0000256" key="1">
    <source>
        <dbReference type="ARBA" id="ARBA00022448"/>
    </source>
</evidence>
<evidence type="ECO:0000256" key="9">
    <source>
        <dbReference type="HAMAP-Rule" id="MF_00275"/>
    </source>
</evidence>
<evidence type="ECO:0000313" key="11">
    <source>
        <dbReference type="Proteomes" id="UP000644699"/>
    </source>
</evidence>
<organism evidence="10 11">
    <name type="scientific">Aureimonas endophytica</name>
    <dbReference type="NCBI Taxonomy" id="2027858"/>
    <lineage>
        <taxon>Bacteria</taxon>
        <taxon>Pseudomonadati</taxon>
        <taxon>Pseudomonadota</taxon>
        <taxon>Alphaproteobacteria</taxon>
        <taxon>Hyphomicrobiales</taxon>
        <taxon>Aurantimonadaceae</taxon>
        <taxon>Aureimonas</taxon>
    </lineage>
</organism>
<comment type="function">
    <text evidence="9">Part of the high-affinity ATP-driven potassium transport (or Kdp) system, which catalyzes the hydrolysis of ATP coupled with the electrogenic transport of potassium into the cytoplasm. This subunit binds the extracellular potassium ions and delivers the ions to the membrane domain of KdpB through an intramembrane tunnel.</text>
</comment>
<sequence length="569" mass="58871">MTLVGWLQIVLILAAVLLFALPLGTYMARVFSGERTVLSPLLHPVERLLYRAMGVDPAREQSWLGFTAGMLLFNAAGFALLYLLLRFQDLLPLDPQGFPGLSPHLAFNTAVSFVTNTNWQSYGGETTMSHLSQMAGLTVQNFLSAATGLALAVALVRAFARSGGSTVGHFFVDMTRATLYVLLPLAIVTGLWQVALGTPQTLSPAAKVRTLEGAEQTLALGPVASQLAIKQLGTNGGGFYNANSAHPYENPSPLANALTLWQMLVVSVAAVFAFGHLVGDRRQARAILAAMGLLLVAGIATCYWAEAAGTPILAGAGLDPAGGNMEGKEVRFGLAASSMFAAVTTGLSDGAVNAMHGSFTPIGGMVPMVLIMLGEILPGGVGSGLYGILVIAIVSVFIAGLMVGRTPEYLGKKIEAKEMKMAVLAILILPVAILGFSAVAAVLPSALSGLGNAGPHGLSEIYYAYTSAAGNNGSAFGGLSANSPWWNTTLGLAMLLGRFAYIVPMMAIAGSLVAKTRLAPSAGTFPTHGPLFVGLLAGVILILGGLQFFPALALGPIAEQAGMLAGKTF</sequence>
<feature type="transmembrane region" description="Helical" evidence="9">
    <location>
        <begin position="260"/>
        <end position="279"/>
    </location>
</feature>
<dbReference type="GO" id="GO:0008556">
    <property type="term" value="F:P-type potassium transmembrane transporter activity"/>
    <property type="evidence" value="ECO:0007669"/>
    <property type="project" value="InterPro"/>
</dbReference>
<feature type="transmembrane region" description="Helical" evidence="9">
    <location>
        <begin position="423"/>
        <end position="443"/>
    </location>
</feature>
<evidence type="ECO:0000313" key="10">
    <source>
        <dbReference type="EMBL" id="GGE23252.1"/>
    </source>
</evidence>
<dbReference type="GO" id="GO:0005886">
    <property type="term" value="C:plasma membrane"/>
    <property type="evidence" value="ECO:0007669"/>
    <property type="project" value="UniProtKB-SubCell"/>
</dbReference>
<evidence type="ECO:0000256" key="6">
    <source>
        <dbReference type="ARBA" id="ARBA00022989"/>
    </source>
</evidence>
<accession>A0A917EDQ4</accession>
<dbReference type="InterPro" id="IPR004623">
    <property type="entry name" value="KdpA"/>
</dbReference>
<dbReference type="HAMAP" id="MF_00275">
    <property type="entry name" value="KdpA"/>
    <property type="match status" value="1"/>
</dbReference>
<dbReference type="PANTHER" id="PTHR30607:SF2">
    <property type="entry name" value="POTASSIUM-TRANSPORTING ATPASE POTASSIUM-BINDING SUBUNIT"/>
    <property type="match status" value="1"/>
</dbReference>
<keyword evidence="4 9" id="KW-0812">Transmembrane</keyword>
<keyword evidence="3 9" id="KW-0633">Potassium transport</keyword>
<dbReference type="RefSeq" id="WP_188913130.1">
    <property type="nucleotide sequence ID" value="NZ_BMIQ01000012.1"/>
</dbReference>
<evidence type="ECO:0000256" key="7">
    <source>
        <dbReference type="ARBA" id="ARBA00023065"/>
    </source>
</evidence>
<keyword evidence="2 9" id="KW-1003">Cell membrane</keyword>
<feature type="transmembrane region" description="Helical" evidence="9">
    <location>
        <begin position="6"/>
        <end position="28"/>
    </location>
</feature>
<dbReference type="AlphaFoldDB" id="A0A917EDQ4"/>
<evidence type="ECO:0000256" key="8">
    <source>
        <dbReference type="ARBA" id="ARBA00023136"/>
    </source>
</evidence>
<dbReference type="NCBIfam" id="TIGR00680">
    <property type="entry name" value="kdpA"/>
    <property type="match status" value="1"/>
</dbReference>
<evidence type="ECO:0000256" key="3">
    <source>
        <dbReference type="ARBA" id="ARBA00022538"/>
    </source>
</evidence>
<evidence type="ECO:0000256" key="4">
    <source>
        <dbReference type="ARBA" id="ARBA00022692"/>
    </source>
</evidence>
<dbReference type="Proteomes" id="UP000644699">
    <property type="component" value="Unassembled WGS sequence"/>
</dbReference>
<gene>
    <name evidence="9 10" type="primary">kdpA</name>
    <name evidence="10" type="ORF">GCM10011390_48330</name>
</gene>
<protein>
    <recommendedName>
        <fullName evidence="9">Potassium-transporting ATPase potassium-binding subunit</fullName>
    </recommendedName>
    <alternativeName>
        <fullName evidence="9">ATP phosphohydrolase [potassium-transporting] A chain</fullName>
    </alternativeName>
    <alternativeName>
        <fullName evidence="9">Potassium-binding and translocating subunit A</fullName>
    </alternativeName>
    <alternativeName>
        <fullName evidence="9">Potassium-translocating ATPase A chain</fullName>
    </alternativeName>
</protein>
<dbReference type="Pfam" id="PF03814">
    <property type="entry name" value="KdpA"/>
    <property type="match status" value="1"/>
</dbReference>
<feature type="transmembrane region" description="Helical" evidence="9">
    <location>
        <begin position="286"/>
        <end position="306"/>
    </location>
</feature>